<dbReference type="Gene3D" id="2.40.50.1020">
    <property type="entry name" value="LytTr DNA-binding domain"/>
    <property type="match status" value="1"/>
</dbReference>
<dbReference type="GO" id="GO:0005829">
    <property type="term" value="C:cytosol"/>
    <property type="evidence" value="ECO:0007669"/>
    <property type="project" value="TreeGrafter"/>
</dbReference>
<feature type="domain" description="HTH LytTR-type" evidence="4">
    <location>
        <begin position="138"/>
        <end position="236"/>
    </location>
</feature>
<dbReference type="GO" id="GO:0006355">
    <property type="term" value="P:regulation of DNA-templated transcription"/>
    <property type="evidence" value="ECO:0007669"/>
    <property type="project" value="TreeGrafter"/>
</dbReference>
<dbReference type="InterPro" id="IPR001789">
    <property type="entry name" value="Sig_transdc_resp-reg_receiver"/>
</dbReference>
<dbReference type="Proteomes" id="UP000293874">
    <property type="component" value="Unassembled WGS sequence"/>
</dbReference>
<dbReference type="OrthoDB" id="1646880at2"/>
<evidence type="ECO:0000313" key="6">
    <source>
        <dbReference type="Proteomes" id="UP000293874"/>
    </source>
</evidence>
<dbReference type="GO" id="GO:0000976">
    <property type="term" value="F:transcription cis-regulatory region binding"/>
    <property type="evidence" value="ECO:0007669"/>
    <property type="project" value="TreeGrafter"/>
</dbReference>
<feature type="domain" description="Response regulatory" evidence="3">
    <location>
        <begin position="5"/>
        <end position="116"/>
    </location>
</feature>
<comment type="caution">
    <text evidence="5">The sequence shown here is derived from an EMBL/GenBank/DDBJ whole genome shotgun (WGS) entry which is preliminary data.</text>
</comment>
<dbReference type="InterPro" id="IPR011006">
    <property type="entry name" value="CheY-like_superfamily"/>
</dbReference>
<accession>A0A4Q7MUF3</accession>
<evidence type="ECO:0000313" key="5">
    <source>
        <dbReference type="EMBL" id="RZS72277.1"/>
    </source>
</evidence>
<reference evidence="5 6" key="1">
    <citation type="submission" date="2019-02" db="EMBL/GenBank/DDBJ databases">
        <title>Genomic Encyclopedia of Type Strains, Phase IV (KMG-IV): sequencing the most valuable type-strain genomes for metagenomic binning, comparative biology and taxonomic classification.</title>
        <authorList>
            <person name="Goeker M."/>
        </authorList>
    </citation>
    <scope>NUCLEOTIDE SEQUENCE [LARGE SCALE GENOMIC DNA]</scope>
    <source>
        <strain evidence="5 6">DSM 18116</strain>
    </source>
</reference>
<feature type="modified residue" description="4-aspartylphosphate" evidence="2">
    <location>
        <position position="56"/>
    </location>
</feature>
<evidence type="ECO:0000259" key="4">
    <source>
        <dbReference type="PROSITE" id="PS50930"/>
    </source>
</evidence>
<keyword evidence="1" id="KW-0238">DNA-binding</keyword>
<dbReference type="Pfam" id="PF04397">
    <property type="entry name" value="LytTR"/>
    <property type="match status" value="1"/>
</dbReference>
<keyword evidence="2" id="KW-0597">Phosphoprotein</keyword>
<dbReference type="PROSITE" id="PS50110">
    <property type="entry name" value="RESPONSE_REGULATORY"/>
    <property type="match status" value="1"/>
</dbReference>
<evidence type="ECO:0000256" key="2">
    <source>
        <dbReference type="PROSITE-ProRule" id="PRU00169"/>
    </source>
</evidence>
<dbReference type="RefSeq" id="WP_130542712.1">
    <property type="nucleotide sequence ID" value="NZ_CP042431.1"/>
</dbReference>
<dbReference type="GO" id="GO:0000156">
    <property type="term" value="F:phosphorelay response regulator activity"/>
    <property type="evidence" value="ECO:0007669"/>
    <property type="project" value="TreeGrafter"/>
</dbReference>
<dbReference type="PROSITE" id="PS50930">
    <property type="entry name" value="HTH_LYTTR"/>
    <property type="match status" value="1"/>
</dbReference>
<gene>
    <name evidence="5" type="ORF">EV199_4193</name>
</gene>
<organism evidence="5 6">
    <name type="scientific">Pseudobacter ginsenosidimutans</name>
    <dbReference type="NCBI Taxonomy" id="661488"/>
    <lineage>
        <taxon>Bacteria</taxon>
        <taxon>Pseudomonadati</taxon>
        <taxon>Bacteroidota</taxon>
        <taxon>Chitinophagia</taxon>
        <taxon>Chitinophagales</taxon>
        <taxon>Chitinophagaceae</taxon>
        <taxon>Pseudobacter</taxon>
    </lineage>
</organism>
<protein>
    <submittedName>
        <fullName evidence="5">LytTR family two component transcriptional regulator</fullName>
    </submittedName>
</protein>
<dbReference type="SMART" id="SM00850">
    <property type="entry name" value="LytTR"/>
    <property type="match status" value="1"/>
</dbReference>
<dbReference type="SUPFAM" id="SSF52172">
    <property type="entry name" value="CheY-like"/>
    <property type="match status" value="1"/>
</dbReference>
<dbReference type="EMBL" id="SGXA01000002">
    <property type="protein sequence ID" value="RZS72277.1"/>
    <property type="molecule type" value="Genomic_DNA"/>
</dbReference>
<proteinExistence type="predicted"/>
<name>A0A4Q7MUF3_9BACT</name>
<evidence type="ECO:0000259" key="3">
    <source>
        <dbReference type="PROSITE" id="PS50110"/>
    </source>
</evidence>
<keyword evidence="6" id="KW-1185">Reference proteome</keyword>
<dbReference type="InterPro" id="IPR039420">
    <property type="entry name" value="WalR-like"/>
</dbReference>
<dbReference type="InterPro" id="IPR007492">
    <property type="entry name" value="LytTR_DNA-bd_dom"/>
</dbReference>
<dbReference type="Pfam" id="PF00072">
    <property type="entry name" value="Response_reg"/>
    <property type="match status" value="1"/>
</dbReference>
<dbReference type="PANTHER" id="PTHR48111">
    <property type="entry name" value="REGULATOR OF RPOS"/>
    <property type="match status" value="1"/>
</dbReference>
<dbReference type="SMART" id="SM00448">
    <property type="entry name" value="REC"/>
    <property type="match status" value="1"/>
</dbReference>
<dbReference type="Gene3D" id="3.40.50.2300">
    <property type="match status" value="1"/>
</dbReference>
<evidence type="ECO:0000256" key="1">
    <source>
        <dbReference type="ARBA" id="ARBA00023125"/>
    </source>
</evidence>
<sequence>MEKFNCLIIEDEPLAAEVLQDYISQIPFLEYAGTCRDGIYAMQVLQKEKIDVMFLDIHLPKIKGLDFLRTLKNPPQVIVTTAYRDYAIDGYDLNVVDYLLKPIHFNRFLTAVNKLRSQSPQISATPLTMAVNTEQAHILININKKKIKIGLHDILYIESKKEYISIVTTEKSYITKCSLSEMEMLLPKEKFLRIHRSFIVGKERITAFTSVAAEISGKSLPIGRSYRDLVQQILSK</sequence>
<dbReference type="GO" id="GO:0032993">
    <property type="term" value="C:protein-DNA complex"/>
    <property type="evidence" value="ECO:0007669"/>
    <property type="project" value="TreeGrafter"/>
</dbReference>
<dbReference type="AlphaFoldDB" id="A0A4Q7MUF3"/>
<dbReference type="PANTHER" id="PTHR48111:SF17">
    <property type="entry name" value="TRANSCRIPTIONAL REGULATORY PROTEIN YPDB"/>
    <property type="match status" value="1"/>
</dbReference>